<dbReference type="Gene3D" id="3.40.50.300">
    <property type="entry name" value="P-loop containing nucleotide triphosphate hydrolases"/>
    <property type="match status" value="2"/>
</dbReference>
<gene>
    <name evidence="4" type="ORF">ABT58_18280</name>
</gene>
<keyword evidence="4" id="KW-0540">Nuclease</keyword>
<dbReference type="GO" id="GO:0006302">
    <property type="term" value="P:double-strand break repair"/>
    <property type="evidence" value="ECO:0007669"/>
    <property type="project" value="InterPro"/>
</dbReference>
<dbReference type="Pfam" id="PF13476">
    <property type="entry name" value="AAA_23"/>
    <property type="match status" value="1"/>
</dbReference>
<feature type="coiled-coil region" evidence="1">
    <location>
        <begin position="448"/>
        <end position="532"/>
    </location>
</feature>
<dbReference type="PANTHER" id="PTHR32114:SF2">
    <property type="entry name" value="ABC TRANSPORTER ABCH.3"/>
    <property type="match status" value="1"/>
</dbReference>
<feature type="domain" description="Rad50/SbcC-type AAA" evidence="3">
    <location>
        <begin position="6"/>
        <end position="262"/>
    </location>
</feature>
<keyword evidence="4" id="KW-0378">Hydrolase</keyword>
<dbReference type="OrthoDB" id="9795626at2"/>
<dbReference type="Pfam" id="PF13558">
    <property type="entry name" value="SbcC_Walker_B"/>
    <property type="match status" value="1"/>
</dbReference>
<evidence type="ECO:0000259" key="3">
    <source>
        <dbReference type="Pfam" id="PF13476"/>
    </source>
</evidence>
<feature type="coiled-coil region" evidence="1">
    <location>
        <begin position="750"/>
        <end position="784"/>
    </location>
</feature>
<evidence type="ECO:0000313" key="5">
    <source>
        <dbReference type="Proteomes" id="UP000036426"/>
    </source>
</evidence>
<dbReference type="SUPFAM" id="SSF52540">
    <property type="entry name" value="P-loop containing nucleoside triphosphate hydrolases"/>
    <property type="match status" value="2"/>
</dbReference>
<keyword evidence="5" id="KW-1185">Reference proteome</keyword>
<dbReference type="GO" id="GO:0016887">
    <property type="term" value="F:ATP hydrolysis activity"/>
    <property type="evidence" value="ECO:0007669"/>
    <property type="project" value="InterPro"/>
</dbReference>
<organism evidence="4 5">
    <name type="scientific">Photobacterium aphoticum</name>
    <dbReference type="NCBI Taxonomy" id="754436"/>
    <lineage>
        <taxon>Bacteria</taxon>
        <taxon>Pseudomonadati</taxon>
        <taxon>Pseudomonadota</taxon>
        <taxon>Gammaproteobacteria</taxon>
        <taxon>Vibrionales</taxon>
        <taxon>Vibrionaceae</taxon>
        <taxon>Photobacterium</taxon>
    </lineage>
</organism>
<feature type="coiled-coil region" evidence="1">
    <location>
        <begin position="376"/>
        <end position="417"/>
    </location>
</feature>
<proteinExistence type="predicted"/>
<dbReference type="InterPro" id="IPR038729">
    <property type="entry name" value="Rad50/SbcC_AAA"/>
</dbReference>
<evidence type="ECO:0000313" key="4">
    <source>
        <dbReference type="EMBL" id="KLU99279.1"/>
    </source>
</evidence>
<keyword evidence="4" id="KW-0269">Exonuclease</keyword>
<protein>
    <submittedName>
        <fullName evidence="4">Exonuclease SbcC</fullName>
    </submittedName>
</protein>
<dbReference type="PATRIC" id="fig|754436.4.peg.3872"/>
<dbReference type="PANTHER" id="PTHR32114">
    <property type="entry name" value="ABC TRANSPORTER ABCH.3"/>
    <property type="match status" value="1"/>
</dbReference>
<evidence type="ECO:0000256" key="1">
    <source>
        <dbReference type="SAM" id="Coils"/>
    </source>
</evidence>
<feature type="coiled-coil region" evidence="1">
    <location>
        <begin position="236"/>
        <end position="290"/>
    </location>
</feature>
<feature type="region of interest" description="Disordered" evidence="2">
    <location>
        <begin position="646"/>
        <end position="672"/>
    </location>
</feature>
<comment type="caution">
    <text evidence="4">The sequence shown here is derived from an EMBL/GenBank/DDBJ whole genome shotgun (WGS) entry which is preliminary data.</text>
</comment>
<reference evidence="4 5" key="1">
    <citation type="submission" date="2015-05" db="EMBL/GenBank/DDBJ databases">
        <title>Photobacterium galathea sp. nov.</title>
        <authorList>
            <person name="Machado H."/>
            <person name="Gram L."/>
        </authorList>
    </citation>
    <scope>NUCLEOTIDE SEQUENCE [LARGE SCALE GENOMIC DNA]</scope>
    <source>
        <strain evidence="4 5">DSM 25995</strain>
    </source>
</reference>
<dbReference type="InterPro" id="IPR027417">
    <property type="entry name" value="P-loop_NTPase"/>
</dbReference>
<sequence length="1265" mass="141612">MKILALRGENLASLQSLFEIDFAGGRLGDAGLFAITGKTGAGKSTLLDAICLALFDRIPRLQSNKKNDAEVGREDDAGRIKANDVRSILSRGKGEGFAEVDFVANDGSHWRAHWHVRRARGRAEGKIQAAEQWLENIETGQRFAGKKQELQAEIEKLIGLSFDQFRRAVMLPQGEFAAFLKAGADERAALLERMTGGEIYGRLSIAAHERAKDEKLKLTQLQGKLGDIALLTDEERDALHAQLAIAREQVSRQQQKLEQLKQYQDVLVNAEKLTHRIGDSEQQLAHAKQAQQLAEPRYRQLNQYEQALPARGDFTLLSQAQQQVSKWQQTLQSATTELTAKQHQQEQLHIQDAQSQQQLAQKQQAFSELEPKLKQAASIEQKRDGLLQQSAELEQQLASLHKALTAQRDQLASQQQQQYAAQSQQQQVTAALAKTQGVKALAEQQNAIKDNISQFQQAQNHIAQLQADMTLRETTLATVTQQQIQLDKQLSALDQQKQQLSEQTAKHDLAALEQLQDQERQHYAAYQQLSSKLKEGLFGLDKWQGLLQQRDKSQRQQQGLVTSIATSEQRLAALAPELLQLDAQHKEVEFQLNQSRAVMSLTDYREQLVDGEPCPLCGSADHPYQQHNPHVESIISQQQQRLQQLAQQRQDANAEQHQLTQSAAQDKQRQSELEQDIAGLTHTIQAFVDQQQCHWTDLMAVDLDAITLADIVLSGDSDLAQLSDYQANWSQAVDDAKSQMLQIKEQGEQRKVLIEEVKTQQLQLQQLTKQEAELKEQCYRLTQQQTQAQEQFNAFTAQANNLQNVVAERQQALMAIYGHDAWLNALAQQGKAGFIADLEGQILQYQSNLEQQQRLDKQLTELAPVLATLTNSVQHGEQQVNEITAKVTRLAKEQQACWQQRIDLIGEQPLDTIERSAKADIDAQQQHCQQLQTQLSQLAEVIAAELTKQQSSAQQLAEYEAAQQKLQQVWQAWLEKFALTEAELTALLSKDDAWLQQERCELKQVEQAVSQGETIVKERQQAQQDYQPTVALAKQWLSEHNISDDTSDQQQRFTQWQAEKSQFDDQVFQCRQRLELGEQAEKQAGDLRTALATQKTQTELWMEMSELIGSATGNKFRTLAQGLTLQQLVVLANQHLQDLAPRYALQPVPGSPLALQVIDHDMGDEVRSVESLSGGESFLVSLALALALASLAADTRQLGSLFIDEGFGTLDPESLEMALACLDALQADGRQIGVISHVGTLVERIGVQVAVEAQGGGRSRIAIRG</sequence>
<keyword evidence="1" id="KW-0175">Coiled coil</keyword>
<accession>A0A0J1GHU9</accession>
<dbReference type="Proteomes" id="UP000036426">
    <property type="component" value="Unassembled WGS sequence"/>
</dbReference>
<dbReference type="EMBL" id="LDOV01000034">
    <property type="protein sequence ID" value="KLU99279.1"/>
    <property type="molecule type" value="Genomic_DNA"/>
</dbReference>
<evidence type="ECO:0000256" key="2">
    <source>
        <dbReference type="SAM" id="MobiDB-lite"/>
    </source>
</evidence>
<dbReference type="RefSeq" id="WP_047875891.1">
    <property type="nucleotide sequence ID" value="NZ_BMYC01000007.1"/>
</dbReference>
<feature type="compositionally biased region" description="Polar residues" evidence="2">
    <location>
        <begin position="651"/>
        <end position="665"/>
    </location>
</feature>
<dbReference type="AlphaFoldDB" id="A0A0J1GHU9"/>
<name>A0A0J1GHU9_9GAMM</name>
<dbReference type="GO" id="GO:0004527">
    <property type="term" value="F:exonuclease activity"/>
    <property type="evidence" value="ECO:0007669"/>
    <property type="project" value="UniProtKB-KW"/>
</dbReference>